<evidence type="ECO:0000313" key="1">
    <source>
        <dbReference type="EMBL" id="CAG6546574.1"/>
    </source>
</evidence>
<reference evidence="1" key="1">
    <citation type="submission" date="2021-05" db="EMBL/GenBank/DDBJ databases">
        <authorList>
            <person name="Alioto T."/>
            <person name="Alioto T."/>
            <person name="Gomez Garrido J."/>
        </authorList>
    </citation>
    <scope>NUCLEOTIDE SEQUENCE</scope>
</reference>
<accession>A0A8D8I4L8</accession>
<organism evidence="1">
    <name type="scientific">Culex pipiens</name>
    <name type="common">House mosquito</name>
    <dbReference type="NCBI Taxonomy" id="7175"/>
    <lineage>
        <taxon>Eukaryota</taxon>
        <taxon>Metazoa</taxon>
        <taxon>Ecdysozoa</taxon>
        <taxon>Arthropoda</taxon>
        <taxon>Hexapoda</taxon>
        <taxon>Insecta</taxon>
        <taxon>Pterygota</taxon>
        <taxon>Neoptera</taxon>
        <taxon>Endopterygota</taxon>
        <taxon>Diptera</taxon>
        <taxon>Nematocera</taxon>
        <taxon>Culicoidea</taxon>
        <taxon>Culicidae</taxon>
        <taxon>Culicinae</taxon>
        <taxon>Culicini</taxon>
        <taxon>Culex</taxon>
        <taxon>Culex</taxon>
    </lineage>
</organism>
<dbReference type="EMBL" id="HBUE01341696">
    <property type="protein sequence ID" value="CAG6598757.1"/>
    <property type="molecule type" value="Transcribed_RNA"/>
</dbReference>
<name>A0A8D8I4L8_CULPI</name>
<sequence length="112" mass="11887">MGCPSWEVILGDVSDELIGSVEGRASLEEDELRKGNAGSCSTWGVCTATISVCVSQLSLRLASEAVERVAAAGLGAPCGMLAKNCMQLTISFTEVCSCWTWFISIEHVLVRS</sequence>
<protein>
    <submittedName>
        <fullName evidence="1">(northern house mosquito) hypothetical protein</fullName>
    </submittedName>
</protein>
<dbReference type="EMBL" id="HBUE01234795">
    <property type="protein sequence ID" value="CAG6546574.1"/>
    <property type="molecule type" value="Transcribed_RNA"/>
</dbReference>
<proteinExistence type="predicted"/>
<dbReference type="AlphaFoldDB" id="A0A8D8I4L8"/>